<keyword evidence="1" id="KW-1185">Reference proteome</keyword>
<dbReference type="GO" id="GO:0005829">
    <property type="term" value="C:cytosol"/>
    <property type="evidence" value="ECO:0007669"/>
    <property type="project" value="TreeGrafter"/>
</dbReference>
<organism evidence="1 2">
    <name type="scientific">Parascaris equorum</name>
    <name type="common">Equine roundworm</name>
    <dbReference type="NCBI Taxonomy" id="6256"/>
    <lineage>
        <taxon>Eukaryota</taxon>
        <taxon>Metazoa</taxon>
        <taxon>Ecdysozoa</taxon>
        <taxon>Nematoda</taxon>
        <taxon>Chromadorea</taxon>
        <taxon>Rhabditida</taxon>
        <taxon>Spirurina</taxon>
        <taxon>Ascaridomorpha</taxon>
        <taxon>Ascaridoidea</taxon>
        <taxon>Ascarididae</taxon>
        <taxon>Parascaris</taxon>
    </lineage>
</organism>
<sequence length="233" mass="26484">MNNRAMFSDVKFVLNRLAEELESLLTCAYHTPIPGPGETLMIESGLGCNKLELNVPNCDRLPTLREDKFMLEFYNANALMRLLKERRIIFTGRKLSQLSSSKKAAKQLDLGEIVVIDVDEHTLQSSHNDVSDLPAEAVNFLRHQTNVFLFGGYRLGLCHSSTSITWDREKFVSSQRASLQPFLRPLIGQDGVQYLERVRLPIDDEFEKEARLMDNKPPRTSQLVSSFLAILNT</sequence>
<proteinExistence type="predicted"/>
<dbReference type="Proteomes" id="UP000887564">
    <property type="component" value="Unplaced"/>
</dbReference>
<dbReference type="GO" id="GO:1901981">
    <property type="term" value="F:phosphatidylinositol phosphate binding"/>
    <property type="evidence" value="ECO:0007669"/>
    <property type="project" value="TreeGrafter"/>
</dbReference>
<protein>
    <submittedName>
        <fullName evidence="2">Uncharacterized protein</fullName>
    </submittedName>
</protein>
<evidence type="ECO:0000313" key="1">
    <source>
        <dbReference type="Proteomes" id="UP000887564"/>
    </source>
</evidence>
<evidence type="ECO:0000313" key="2">
    <source>
        <dbReference type="WBParaSite" id="PEQ_0001323601-mRNA-1"/>
    </source>
</evidence>
<reference evidence="2" key="1">
    <citation type="submission" date="2022-11" db="UniProtKB">
        <authorList>
            <consortium name="WormBaseParasite"/>
        </authorList>
    </citation>
    <scope>IDENTIFICATION</scope>
</reference>
<dbReference type="GO" id="GO:0005085">
    <property type="term" value="F:guanyl-nucleotide exchange factor activity"/>
    <property type="evidence" value="ECO:0007669"/>
    <property type="project" value="InterPro"/>
</dbReference>
<dbReference type="GO" id="GO:0006897">
    <property type="term" value="P:endocytosis"/>
    <property type="evidence" value="ECO:0007669"/>
    <property type="project" value="TreeGrafter"/>
</dbReference>
<dbReference type="AlphaFoldDB" id="A0A914SGX5"/>
<name>A0A914SGX5_PAREQ</name>
<dbReference type="WBParaSite" id="PEQ_0001323601-mRNA-1">
    <property type="protein sequence ID" value="PEQ_0001323601-mRNA-1"/>
    <property type="gene ID" value="PEQ_0001323601"/>
</dbReference>
<dbReference type="GO" id="GO:0032456">
    <property type="term" value="P:endocytic recycling"/>
    <property type="evidence" value="ECO:0007669"/>
    <property type="project" value="TreeGrafter"/>
</dbReference>
<dbReference type="PANTHER" id="PTHR13196">
    <property type="entry name" value="DENN DOMAIN-CONTAINING"/>
    <property type="match status" value="1"/>
</dbReference>
<dbReference type="PANTHER" id="PTHR13196:SF14">
    <property type="entry name" value="UDENN DOMAIN-CONTAINING PROTEIN"/>
    <property type="match status" value="1"/>
</dbReference>
<dbReference type="InterPro" id="IPR040032">
    <property type="entry name" value="DENND1A/B/C"/>
</dbReference>
<accession>A0A914SGX5</accession>